<name>A0ABU8FBP9_9BACI</name>
<comment type="caution">
    <text evidence="2">The sequence shown here is derived from an EMBL/GenBank/DDBJ whole genome shotgun (WGS) entry which is preliminary data.</text>
</comment>
<keyword evidence="3" id="KW-1185">Reference proteome</keyword>
<protein>
    <submittedName>
        <fullName evidence="2">Uncharacterized protein</fullName>
    </submittedName>
</protein>
<dbReference type="EMBL" id="JBAWSY010000024">
    <property type="protein sequence ID" value="MEI4771672.1"/>
    <property type="molecule type" value="Genomic_DNA"/>
</dbReference>
<evidence type="ECO:0000313" key="3">
    <source>
        <dbReference type="Proteomes" id="UP001364890"/>
    </source>
</evidence>
<evidence type="ECO:0000256" key="1">
    <source>
        <dbReference type="SAM" id="Coils"/>
    </source>
</evidence>
<dbReference type="RefSeq" id="WP_336499218.1">
    <property type="nucleotide sequence ID" value="NZ_JBAWSY010000024.1"/>
</dbReference>
<sequence>MVRKFLLLICGFTLLTACSEELNGNESQLEEKNLKLAEQLNEKEQKIKELTQRIEQLNVQIDDSNMEKEHYAFVSNNSREFVEAHTTGDKVKLHQLLSADVVLVEKENKLYARMNNSNGYEWQLFNKDAKGQFVDWVIQGYEYDGKTNTFNIAIREFYLDSNGEPESPPTFLYLTFKMYNNEWKINSLAFDM</sequence>
<accession>A0ABU8FBP9</accession>
<organism evidence="2 3">
    <name type="scientific">Psychrobacillus mangrovi</name>
    <dbReference type="NCBI Taxonomy" id="3117745"/>
    <lineage>
        <taxon>Bacteria</taxon>
        <taxon>Bacillati</taxon>
        <taxon>Bacillota</taxon>
        <taxon>Bacilli</taxon>
        <taxon>Bacillales</taxon>
        <taxon>Bacillaceae</taxon>
        <taxon>Psychrobacillus</taxon>
    </lineage>
</organism>
<evidence type="ECO:0000313" key="2">
    <source>
        <dbReference type="EMBL" id="MEI4771672.1"/>
    </source>
</evidence>
<keyword evidence="1" id="KW-0175">Coiled coil</keyword>
<dbReference type="Proteomes" id="UP001364890">
    <property type="component" value="Unassembled WGS sequence"/>
</dbReference>
<gene>
    <name evidence="2" type="ORF">WAX74_18795</name>
</gene>
<reference evidence="2 3" key="1">
    <citation type="submission" date="2024-01" db="EMBL/GenBank/DDBJ databases">
        <title>Seven novel Bacillus-like species.</title>
        <authorList>
            <person name="Liu G."/>
        </authorList>
    </citation>
    <scope>NUCLEOTIDE SEQUENCE [LARGE SCALE GENOMIC DNA]</scope>
    <source>
        <strain evidence="2 3">FJAT-51614</strain>
    </source>
</reference>
<proteinExistence type="predicted"/>
<feature type="coiled-coil region" evidence="1">
    <location>
        <begin position="19"/>
        <end position="67"/>
    </location>
</feature>
<dbReference type="PROSITE" id="PS51257">
    <property type="entry name" value="PROKAR_LIPOPROTEIN"/>
    <property type="match status" value="1"/>
</dbReference>